<dbReference type="InterPro" id="IPR019734">
    <property type="entry name" value="TPR_rpt"/>
</dbReference>
<dbReference type="Gene3D" id="1.25.40.10">
    <property type="entry name" value="Tetratricopeptide repeat domain"/>
    <property type="match status" value="5"/>
</dbReference>
<keyword evidence="1" id="KW-0802">TPR repeat</keyword>
<sequence length="927" mass="104500">MKLLKNLFLVSCLSLTLTVSAQNSSEFYEKALASYAEQDFEATYIYLKNSLQKNEDNLPAKILMGKVLMISGYLEEAETELEEALNLGADPSLVADTLGKVWLFTNQNEKIIDTEFKNLNSQSVTDWQIIVATAHLNLRNIEGAREEYLGALKNQPTNIRALNALALLEMGQENFSIAKNYLDKSNLLEPENPHTLRLMGDLYLRQKDISQAIALYKRSYELDSDDPLIKRSLVTAYLQNQDTEAARILLDKILEQTPGDPTGMLLKAWLLAKNQMSDDAARELENLSAQLAGLTGETLSEDPTLIYVSGLSAFALQNYAQAKAFFIQYLTLVPNHIEAIALLAQTHVKLNEPKPALEAMQRHERKLMEKIENAMLLAELYLANGKAFKAVEITNKLKEQYPENPNVELLEIKTLMSRGKLELALNQLNESKSASTNVRFIIARAQIFMAMGKMDEADKIADQLLELAPENIDFLNLKAGILIRQRNLADAEGYLDRALAINPQHFSARFNKANLLSSRGEHDKAIEIVEQLNTIQPDTVDVLTLLARNQYNAGEIDSAVKNLERVLEKDIDNLTALELLATIYAQKGEPERAIRQLNIAIKTEPEQARYQMQRVELYLALKQFDRVKRELRKIQDLVKKDAVGLVELSKIQFKANDIEGAKNSIAAAYEIYPDSQFLAIEYVRTHIATNDLTKARDMLDKWLTLNPDNPQLLVLSGDIYLTGNDKNAAANAYFKALDVASNYRAALAKLYQLTLAGVGQTQFESKVTELVKNNPQDHFQRNLLADFLLNQGRYDEALPHYEQLLAVDALPNKVFILNNMANIYLDKDLNKAQSYIEQAMQEGVEIAALYDTQGWIKSLKGQHEEALTILRKAFAMDSDDPSNQYHLAYTLHKLNRDSEAKVSLQRALDSSKPFNEKQDAQALLEKL</sequence>
<dbReference type="Pfam" id="PF13176">
    <property type="entry name" value="TPR_7"/>
    <property type="match status" value="1"/>
</dbReference>
<accession>A0ABP3WZZ6</accession>
<dbReference type="PANTHER" id="PTHR12558:SF13">
    <property type="entry name" value="CELL DIVISION CYCLE PROTEIN 27 HOMOLOG"/>
    <property type="match status" value="1"/>
</dbReference>
<feature type="repeat" description="TPR" evidence="1">
    <location>
        <begin position="193"/>
        <end position="226"/>
    </location>
</feature>
<proteinExistence type="predicted"/>
<evidence type="ECO:0000313" key="4">
    <source>
        <dbReference type="Proteomes" id="UP001500359"/>
    </source>
</evidence>
<evidence type="ECO:0000256" key="1">
    <source>
        <dbReference type="PROSITE-ProRule" id="PRU00339"/>
    </source>
</evidence>
<comment type="caution">
    <text evidence="3">The sequence shown here is derived from an EMBL/GenBank/DDBJ whole genome shotgun (WGS) entry which is preliminary data.</text>
</comment>
<dbReference type="SUPFAM" id="SSF48452">
    <property type="entry name" value="TPR-like"/>
    <property type="match status" value="5"/>
</dbReference>
<protein>
    <submittedName>
        <fullName evidence="3">PEP-CTERM system TPR-repeat protein PrsT</fullName>
    </submittedName>
</protein>
<dbReference type="EMBL" id="BAAAFD010000007">
    <property type="protein sequence ID" value="GAA0857806.1"/>
    <property type="molecule type" value="Genomic_DNA"/>
</dbReference>
<dbReference type="InterPro" id="IPR011990">
    <property type="entry name" value="TPR-like_helical_dom_sf"/>
</dbReference>
<dbReference type="Pfam" id="PF14559">
    <property type="entry name" value="TPR_19"/>
    <property type="match status" value="4"/>
</dbReference>
<keyword evidence="2" id="KW-0732">Signal</keyword>
<dbReference type="Proteomes" id="UP001500359">
    <property type="component" value="Unassembled WGS sequence"/>
</dbReference>
<feature type="repeat" description="TPR" evidence="1">
    <location>
        <begin position="574"/>
        <end position="607"/>
    </location>
</feature>
<evidence type="ECO:0000313" key="3">
    <source>
        <dbReference type="EMBL" id="GAA0857806.1"/>
    </source>
</evidence>
<feature type="signal peptide" evidence="2">
    <location>
        <begin position="1"/>
        <end position="21"/>
    </location>
</feature>
<keyword evidence="4" id="KW-1185">Reference proteome</keyword>
<dbReference type="PANTHER" id="PTHR12558">
    <property type="entry name" value="CELL DIVISION CYCLE 16,23,27"/>
    <property type="match status" value="1"/>
</dbReference>
<dbReference type="Pfam" id="PF13174">
    <property type="entry name" value="TPR_6"/>
    <property type="match status" value="1"/>
</dbReference>
<dbReference type="PROSITE" id="PS50005">
    <property type="entry name" value="TPR"/>
    <property type="match status" value="2"/>
</dbReference>
<gene>
    <name evidence="3" type="primary">prsT</name>
    <name evidence="3" type="ORF">GCM10009114_24970</name>
</gene>
<name>A0ABP3WZZ6_9ALTE</name>
<dbReference type="InterPro" id="IPR014266">
    <property type="entry name" value="PEP-CTERM_TPR_PrsT"/>
</dbReference>
<dbReference type="SMART" id="SM00028">
    <property type="entry name" value="TPR"/>
    <property type="match status" value="16"/>
</dbReference>
<dbReference type="Pfam" id="PF13181">
    <property type="entry name" value="TPR_8"/>
    <property type="match status" value="2"/>
</dbReference>
<feature type="chain" id="PRO_5046026591" evidence="2">
    <location>
        <begin position="22"/>
        <end position="927"/>
    </location>
</feature>
<dbReference type="NCBIfam" id="TIGR02917">
    <property type="entry name" value="PEP_TPR_lipo"/>
    <property type="match status" value="1"/>
</dbReference>
<organism evidence="3 4">
    <name type="scientific">Aliiglaciecola litoralis</name>
    <dbReference type="NCBI Taxonomy" id="582857"/>
    <lineage>
        <taxon>Bacteria</taxon>
        <taxon>Pseudomonadati</taxon>
        <taxon>Pseudomonadota</taxon>
        <taxon>Gammaproteobacteria</taxon>
        <taxon>Alteromonadales</taxon>
        <taxon>Alteromonadaceae</taxon>
        <taxon>Aliiglaciecola</taxon>
    </lineage>
</organism>
<evidence type="ECO:0000256" key="2">
    <source>
        <dbReference type="SAM" id="SignalP"/>
    </source>
</evidence>
<reference evidence="4" key="1">
    <citation type="journal article" date="2019" name="Int. J. Syst. Evol. Microbiol.">
        <title>The Global Catalogue of Microorganisms (GCM) 10K type strain sequencing project: providing services to taxonomists for standard genome sequencing and annotation.</title>
        <authorList>
            <consortium name="The Broad Institute Genomics Platform"/>
            <consortium name="The Broad Institute Genome Sequencing Center for Infectious Disease"/>
            <person name="Wu L."/>
            <person name="Ma J."/>
        </authorList>
    </citation>
    <scope>NUCLEOTIDE SEQUENCE [LARGE SCALE GENOMIC DNA]</scope>
    <source>
        <strain evidence="4">JCM 15896</strain>
    </source>
</reference>